<proteinExistence type="predicted"/>
<dbReference type="EMBL" id="PYNF01000018">
    <property type="protein sequence ID" value="PSU95736.1"/>
    <property type="molecule type" value="Genomic_DNA"/>
</dbReference>
<dbReference type="Pfam" id="PF05658">
    <property type="entry name" value="YadA_head"/>
    <property type="match status" value="2"/>
</dbReference>
<dbReference type="AlphaFoldDB" id="A0A2T3KEJ4"/>
<dbReference type="RefSeq" id="WP_065172829.1">
    <property type="nucleotide sequence ID" value="NZ_LZFC01000001.1"/>
</dbReference>
<name>A0A2T3KEJ4_9GAMM</name>
<comment type="caution">
    <text evidence="3">The sequence shown here is derived from an EMBL/GenBank/DDBJ whole genome shotgun (WGS) entry which is preliminary data.</text>
</comment>
<feature type="signal peptide" evidence="1">
    <location>
        <begin position="1"/>
        <end position="19"/>
    </location>
</feature>
<protein>
    <recommendedName>
        <fullName evidence="2">Trimeric autotransporter adhesin YadA-like head domain-containing protein</fullName>
    </recommendedName>
</protein>
<gene>
    <name evidence="3" type="ORF">C9J27_17845</name>
</gene>
<keyword evidence="1" id="KW-0732">Signal</keyword>
<dbReference type="InterPro" id="IPR008640">
    <property type="entry name" value="Adhesin_Head_dom"/>
</dbReference>
<evidence type="ECO:0000313" key="3">
    <source>
        <dbReference type="EMBL" id="PSU95736.1"/>
    </source>
</evidence>
<dbReference type="Proteomes" id="UP000241426">
    <property type="component" value="Unassembled WGS sequence"/>
</dbReference>
<accession>A0A2T3KEJ4</accession>
<dbReference type="CDD" id="cd12820">
    <property type="entry name" value="LbR_YadA-like"/>
    <property type="match status" value="1"/>
</dbReference>
<sequence>MKKRFLCLCMLAITSTAYASDLEQHINQNSQIATHEKTNIGVNAKHWGMAKEIKGFNSTAWGWNTVIPRSGSEATAFGLETYAGGWASTAFGQMTRAVGKASTAWGDGTDANGDWSTAFGSGTEANGAGSTAFGFKATANGHSSTAIGSSITVNGYNSVGIGLRDYMFANGQLRPEAPILHESNTFAVMGGTVKICDENAVCIDDLQQKIAEQDQLIVELTENVNFLMSQRN</sequence>
<evidence type="ECO:0000256" key="1">
    <source>
        <dbReference type="SAM" id="SignalP"/>
    </source>
</evidence>
<feature type="chain" id="PRO_5015536000" description="Trimeric autotransporter adhesin YadA-like head domain-containing protein" evidence="1">
    <location>
        <begin position="20"/>
        <end position="232"/>
    </location>
</feature>
<dbReference type="InterPro" id="IPR011049">
    <property type="entry name" value="Serralysin-like_metalloprot_C"/>
</dbReference>
<dbReference type="Gene3D" id="2.150.10.10">
    <property type="entry name" value="Serralysin-like metalloprotease, C-terminal"/>
    <property type="match status" value="1"/>
</dbReference>
<reference evidence="3 4" key="1">
    <citation type="submission" date="2018-01" db="EMBL/GenBank/DDBJ databases">
        <title>Whole genome sequencing of Histamine producing bacteria.</title>
        <authorList>
            <person name="Butler K."/>
        </authorList>
    </citation>
    <scope>NUCLEOTIDE SEQUENCE [LARGE SCALE GENOMIC DNA]</scope>
    <source>
        <strain evidence="3 4">FS-7.2</strain>
    </source>
</reference>
<dbReference type="GO" id="GO:0019867">
    <property type="term" value="C:outer membrane"/>
    <property type="evidence" value="ECO:0007669"/>
    <property type="project" value="InterPro"/>
</dbReference>
<organism evidence="3 4">
    <name type="scientific">Photobacterium kishitanii</name>
    <dbReference type="NCBI Taxonomy" id="318456"/>
    <lineage>
        <taxon>Bacteria</taxon>
        <taxon>Pseudomonadati</taxon>
        <taxon>Pseudomonadota</taxon>
        <taxon>Gammaproteobacteria</taxon>
        <taxon>Vibrionales</taxon>
        <taxon>Vibrionaceae</taxon>
        <taxon>Photobacterium</taxon>
    </lineage>
</organism>
<dbReference type="SUPFAM" id="SSF101967">
    <property type="entry name" value="Adhesin YadA, collagen-binding domain"/>
    <property type="match status" value="1"/>
</dbReference>
<feature type="domain" description="Trimeric autotransporter adhesin YadA-like head" evidence="2">
    <location>
        <begin position="125"/>
        <end position="149"/>
    </location>
</feature>
<evidence type="ECO:0000259" key="2">
    <source>
        <dbReference type="Pfam" id="PF05658"/>
    </source>
</evidence>
<evidence type="ECO:0000313" key="4">
    <source>
        <dbReference type="Proteomes" id="UP000241426"/>
    </source>
</evidence>
<feature type="domain" description="Trimeric autotransporter adhesin YadA-like head" evidence="2">
    <location>
        <begin position="97"/>
        <end position="122"/>
    </location>
</feature>